<reference evidence="10 11" key="1">
    <citation type="submission" date="2010-08" db="EMBL/GenBank/DDBJ databases">
        <authorList>
            <person name="Harkins D.M."/>
            <person name="Madupu R."/>
            <person name="Durkin A.S."/>
            <person name="Torralba M."/>
            <person name="Methe B."/>
            <person name="Sutton G.G."/>
            <person name="Nelson K.E."/>
        </authorList>
    </citation>
    <scope>NUCLEOTIDE SEQUENCE [LARGE SCALE GENOMIC DNA]</scope>
    <source>
        <strain evidence="10 11">DSM 17678</strain>
    </source>
</reference>
<dbReference type="CDD" id="cd05247">
    <property type="entry name" value="UDP_G4E_1_SDR_e"/>
    <property type="match status" value="1"/>
</dbReference>
<evidence type="ECO:0000256" key="7">
    <source>
        <dbReference type="ARBA" id="ARBA00023235"/>
    </source>
</evidence>
<dbReference type="GO" id="GO:0005829">
    <property type="term" value="C:cytosol"/>
    <property type="evidence" value="ECO:0007669"/>
    <property type="project" value="TreeGrafter"/>
</dbReference>
<dbReference type="GO" id="GO:0006012">
    <property type="term" value="P:galactose metabolic process"/>
    <property type="evidence" value="ECO:0007669"/>
    <property type="project" value="UniProtKB-UniPathway"/>
</dbReference>
<evidence type="ECO:0000256" key="1">
    <source>
        <dbReference type="ARBA" id="ARBA00000083"/>
    </source>
</evidence>
<comment type="similarity">
    <text evidence="3 8">Belongs to the NAD(P)-dependent epimerase/dehydratase family.</text>
</comment>
<evidence type="ECO:0000259" key="9">
    <source>
        <dbReference type="Pfam" id="PF16363"/>
    </source>
</evidence>
<dbReference type="InterPro" id="IPR005886">
    <property type="entry name" value="UDP_G4E"/>
</dbReference>
<comment type="subunit">
    <text evidence="8">Homodimer.</text>
</comment>
<dbReference type="InterPro" id="IPR016040">
    <property type="entry name" value="NAD(P)-bd_dom"/>
</dbReference>
<gene>
    <name evidence="10" type="primary">galE</name>
    <name evidence="10" type="ORF">HMPREF0634_1082</name>
</gene>
<dbReference type="InterPro" id="IPR036291">
    <property type="entry name" value="NAD(P)-bd_dom_sf"/>
</dbReference>
<dbReference type="AlphaFoldDB" id="E0E2U3"/>
<dbReference type="eggNOG" id="COG1087">
    <property type="taxonomic scope" value="Bacteria"/>
</dbReference>
<evidence type="ECO:0000256" key="4">
    <source>
        <dbReference type="ARBA" id="ARBA00013189"/>
    </source>
</evidence>
<keyword evidence="7 8" id="KW-0413">Isomerase</keyword>
<comment type="pathway">
    <text evidence="8">Carbohydrate metabolism; galactose metabolism.</text>
</comment>
<accession>E0E2U3</accession>
<evidence type="ECO:0000256" key="2">
    <source>
        <dbReference type="ARBA" id="ARBA00001911"/>
    </source>
</evidence>
<name>E0E2U3_9FIRM</name>
<feature type="domain" description="NAD(P)-binding" evidence="9">
    <location>
        <begin position="5"/>
        <end position="326"/>
    </location>
</feature>
<evidence type="ECO:0000256" key="5">
    <source>
        <dbReference type="ARBA" id="ARBA00018569"/>
    </source>
</evidence>
<dbReference type="Gene3D" id="3.40.50.720">
    <property type="entry name" value="NAD(P)-binding Rossmann-like Domain"/>
    <property type="match status" value="1"/>
</dbReference>
<dbReference type="Gene3D" id="3.90.25.10">
    <property type="entry name" value="UDP-galactose 4-epimerase, domain 1"/>
    <property type="match status" value="1"/>
</dbReference>
<dbReference type="STRING" id="596315.HMPREF0634_1082"/>
<evidence type="ECO:0000313" key="10">
    <source>
        <dbReference type="EMBL" id="EFM64786.1"/>
    </source>
</evidence>
<comment type="catalytic activity">
    <reaction evidence="1 8">
        <text>UDP-alpha-D-glucose = UDP-alpha-D-galactose</text>
        <dbReference type="Rhea" id="RHEA:22168"/>
        <dbReference type="ChEBI" id="CHEBI:58885"/>
        <dbReference type="ChEBI" id="CHEBI:66914"/>
        <dbReference type="EC" id="5.1.3.2"/>
    </reaction>
</comment>
<keyword evidence="11" id="KW-1185">Reference proteome</keyword>
<comment type="cofactor">
    <cofactor evidence="2 8">
        <name>NAD(+)</name>
        <dbReference type="ChEBI" id="CHEBI:57540"/>
    </cofactor>
</comment>
<evidence type="ECO:0000313" key="11">
    <source>
        <dbReference type="Proteomes" id="UP000003244"/>
    </source>
</evidence>
<dbReference type="UniPathway" id="UPA00214"/>
<dbReference type="PRINTS" id="PR01713">
    <property type="entry name" value="NUCEPIMERASE"/>
</dbReference>
<dbReference type="Proteomes" id="UP000003244">
    <property type="component" value="Unassembled WGS sequence"/>
</dbReference>
<keyword evidence="8" id="KW-0119">Carbohydrate metabolism</keyword>
<organism evidence="10 11">
    <name type="scientific">Peptostreptococcus stomatis DSM 17678</name>
    <dbReference type="NCBI Taxonomy" id="596315"/>
    <lineage>
        <taxon>Bacteria</taxon>
        <taxon>Bacillati</taxon>
        <taxon>Bacillota</taxon>
        <taxon>Clostridia</taxon>
        <taxon>Peptostreptococcales</taxon>
        <taxon>Peptostreptococcaceae</taxon>
        <taxon>Peptostreptococcus</taxon>
    </lineage>
</organism>
<evidence type="ECO:0000256" key="6">
    <source>
        <dbReference type="ARBA" id="ARBA00023027"/>
    </source>
</evidence>
<dbReference type="EMBL" id="ADGQ01000050">
    <property type="protein sequence ID" value="EFM64786.1"/>
    <property type="molecule type" value="Genomic_DNA"/>
</dbReference>
<sequence length="340" mass="37844">MKNILLAGGAGYIGSHTAVELLNSGYGVVIVDNLSNSYKTVIDRIEKITSKTLKFYEIDTRSSDLEKVFQENHIDAVVDFAAYKAVGDSVANPLKYYDNNLLSLINMLTIISKYNVHNFVFSSSATVYGDLEVEDLPAREDYKLSTANPYGTTKLMGEEIIKDACHANSKLNAIILRYFNPIGAHESGIIGEDCGGIPANIMPYLTKVAIGELPHINVFGNDYRTKDGTGVRDYIHVVDLAKGHVKAIEKLLGEKIGLDYYNLGTGQGYSVMELIESFSKACGKDIPYKIGPRREGDIDMSYADSSKAERDLGWRAEFDIDRMCQDSWRWQKNNPKGYEE</sequence>
<evidence type="ECO:0000256" key="3">
    <source>
        <dbReference type="ARBA" id="ARBA00007637"/>
    </source>
</evidence>
<dbReference type="NCBIfam" id="NF007956">
    <property type="entry name" value="PRK10675.1"/>
    <property type="match status" value="1"/>
</dbReference>
<comment type="caution">
    <text evidence="10">The sequence shown here is derived from an EMBL/GenBank/DDBJ whole genome shotgun (WGS) entry which is preliminary data.</text>
</comment>
<dbReference type="NCBIfam" id="TIGR01179">
    <property type="entry name" value="galE"/>
    <property type="match status" value="1"/>
</dbReference>
<dbReference type="RefSeq" id="WP_007789473.1">
    <property type="nucleotide sequence ID" value="NZ_ADGQ01000050.1"/>
</dbReference>
<dbReference type="PANTHER" id="PTHR43725">
    <property type="entry name" value="UDP-GLUCOSE 4-EPIMERASE"/>
    <property type="match status" value="1"/>
</dbReference>
<dbReference type="OrthoDB" id="9811743at2"/>
<keyword evidence="6 8" id="KW-0520">NAD</keyword>
<dbReference type="EC" id="5.1.3.2" evidence="4 8"/>
<evidence type="ECO:0000256" key="8">
    <source>
        <dbReference type="RuleBase" id="RU366046"/>
    </source>
</evidence>
<dbReference type="GeneID" id="84800568"/>
<protein>
    <recommendedName>
        <fullName evidence="5 8">UDP-glucose 4-epimerase</fullName>
        <ecNumber evidence="4 8">5.1.3.2</ecNumber>
    </recommendedName>
</protein>
<dbReference type="Pfam" id="PF16363">
    <property type="entry name" value="GDP_Man_Dehyd"/>
    <property type="match status" value="1"/>
</dbReference>
<dbReference type="GO" id="GO:0003978">
    <property type="term" value="F:UDP-glucose 4-epimerase activity"/>
    <property type="evidence" value="ECO:0007669"/>
    <property type="project" value="UniProtKB-UniRule"/>
</dbReference>
<dbReference type="SUPFAM" id="SSF51735">
    <property type="entry name" value="NAD(P)-binding Rossmann-fold domains"/>
    <property type="match status" value="1"/>
</dbReference>
<dbReference type="PANTHER" id="PTHR43725:SF47">
    <property type="entry name" value="UDP-GLUCOSE 4-EPIMERASE"/>
    <property type="match status" value="1"/>
</dbReference>
<proteinExistence type="inferred from homology"/>